<reference evidence="3" key="1">
    <citation type="journal article" date="2011" name="Nat. Commun.">
        <title>Effector diversification within compartments of the Leptosphaeria maculans genome affected by Repeat-Induced Point mutations.</title>
        <authorList>
            <person name="Rouxel T."/>
            <person name="Grandaubert J."/>
            <person name="Hane J.K."/>
            <person name="Hoede C."/>
            <person name="van de Wouw A.P."/>
            <person name="Couloux A."/>
            <person name="Dominguez V."/>
            <person name="Anthouard V."/>
            <person name="Bally P."/>
            <person name="Bourras S."/>
            <person name="Cozijnsen A.J."/>
            <person name="Ciuffetti L.M."/>
            <person name="Degrave A."/>
            <person name="Dilmaghani A."/>
            <person name="Duret L."/>
            <person name="Fudal I."/>
            <person name="Goodwin S.B."/>
            <person name="Gout L."/>
            <person name="Glaser N."/>
            <person name="Linglin J."/>
            <person name="Kema G.H.J."/>
            <person name="Lapalu N."/>
            <person name="Lawrence C.B."/>
            <person name="May K."/>
            <person name="Meyer M."/>
            <person name="Ollivier B."/>
            <person name="Poulain J."/>
            <person name="Schoch C.L."/>
            <person name="Simon A."/>
            <person name="Spatafora J.W."/>
            <person name="Stachowiak A."/>
            <person name="Turgeon B.G."/>
            <person name="Tyler B.M."/>
            <person name="Vincent D."/>
            <person name="Weissenbach J."/>
            <person name="Amselem J."/>
            <person name="Quesneville H."/>
            <person name="Oliver R.P."/>
            <person name="Wincker P."/>
            <person name="Balesdent M.-H."/>
            <person name="Howlett B.J."/>
        </authorList>
    </citation>
    <scope>NUCLEOTIDE SEQUENCE [LARGE SCALE GENOMIC DNA]</scope>
    <source>
        <strain evidence="3">JN3 / isolate v23.1.3 / race Av1-4-5-6-7-8</strain>
    </source>
</reference>
<accession>E5A8Y7</accession>
<dbReference type="HOGENOM" id="CLU_3106855_0_0_1"/>
<dbReference type="Proteomes" id="UP000002668">
    <property type="component" value="Genome"/>
</dbReference>
<evidence type="ECO:0000256" key="1">
    <source>
        <dbReference type="SAM" id="MobiDB-lite"/>
    </source>
</evidence>
<dbReference type="AlphaFoldDB" id="E5A8Y7"/>
<gene>
    <name evidence="2" type="ORF">LEMA_P076710.1</name>
</gene>
<sequence length="51" mass="5712">MEEDTIAHATTANEPPKPPLRKDEKSAYCCPSFPSTPVPQTHDAKINMKRM</sequence>
<protein>
    <submittedName>
        <fullName evidence="2">Predicted protein</fullName>
    </submittedName>
</protein>
<keyword evidence="3" id="KW-1185">Reference proteome</keyword>
<proteinExistence type="predicted"/>
<dbReference type="InParanoid" id="E5A8Y7"/>
<feature type="region of interest" description="Disordered" evidence="1">
    <location>
        <begin position="1"/>
        <end position="26"/>
    </location>
</feature>
<dbReference type="VEuPathDB" id="FungiDB:LEMA_P076710.1"/>
<evidence type="ECO:0000313" key="3">
    <source>
        <dbReference type="Proteomes" id="UP000002668"/>
    </source>
</evidence>
<evidence type="ECO:0000313" key="2">
    <source>
        <dbReference type="EMBL" id="CBY00082.1"/>
    </source>
</evidence>
<name>E5A8Y7_LEPMJ</name>
<organism evidence="3">
    <name type="scientific">Leptosphaeria maculans (strain JN3 / isolate v23.1.3 / race Av1-4-5-6-7-8)</name>
    <name type="common">Blackleg fungus</name>
    <name type="synonym">Phoma lingam</name>
    <dbReference type="NCBI Taxonomy" id="985895"/>
    <lineage>
        <taxon>Eukaryota</taxon>
        <taxon>Fungi</taxon>
        <taxon>Dikarya</taxon>
        <taxon>Ascomycota</taxon>
        <taxon>Pezizomycotina</taxon>
        <taxon>Dothideomycetes</taxon>
        <taxon>Pleosporomycetidae</taxon>
        <taxon>Pleosporales</taxon>
        <taxon>Pleosporineae</taxon>
        <taxon>Leptosphaeriaceae</taxon>
        <taxon>Plenodomus</taxon>
        <taxon>Plenodomus lingam/Leptosphaeria maculans species complex</taxon>
    </lineage>
</organism>
<dbReference type="EMBL" id="FP929137">
    <property type="protein sequence ID" value="CBY00082.1"/>
    <property type="molecule type" value="Genomic_DNA"/>
</dbReference>